<dbReference type="RefSeq" id="WP_012524072.1">
    <property type="nucleotide sequence ID" value="NC_011144.1"/>
</dbReference>
<dbReference type="KEGG" id="pzu:PHZ_c3525"/>
<dbReference type="SUPFAM" id="SSF143011">
    <property type="entry name" value="RelE-like"/>
    <property type="match status" value="1"/>
</dbReference>
<dbReference type="Proteomes" id="UP000001868">
    <property type="component" value="Chromosome"/>
</dbReference>
<gene>
    <name evidence="2" type="ordered locus">PHZ_c3525</name>
</gene>
<dbReference type="InterPro" id="IPR035093">
    <property type="entry name" value="RelE/ParE_toxin_dom_sf"/>
</dbReference>
<accession>B4RD02</accession>
<evidence type="ECO:0000256" key="1">
    <source>
        <dbReference type="ARBA" id="ARBA00022649"/>
    </source>
</evidence>
<dbReference type="Pfam" id="PF05016">
    <property type="entry name" value="ParE_toxin"/>
    <property type="match status" value="1"/>
</dbReference>
<organism evidence="2 3">
    <name type="scientific">Phenylobacterium zucineum (strain HLK1)</name>
    <dbReference type="NCBI Taxonomy" id="450851"/>
    <lineage>
        <taxon>Bacteria</taxon>
        <taxon>Pseudomonadati</taxon>
        <taxon>Pseudomonadota</taxon>
        <taxon>Alphaproteobacteria</taxon>
        <taxon>Caulobacterales</taxon>
        <taxon>Caulobacteraceae</taxon>
        <taxon>Phenylobacterium</taxon>
    </lineage>
</organism>
<proteinExistence type="predicted"/>
<evidence type="ECO:0000313" key="3">
    <source>
        <dbReference type="Proteomes" id="UP000001868"/>
    </source>
</evidence>
<dbReference type="InterPro" id="IPR052747">
    <property type="entry name" value="TA_system_RelE_toxin"/>
</dbReference>
<name>B4RD02_PHEZH</name>
<sequence length="91" mass="10250">MPGLYGFAFTEVALRFLESVPAKFQGQIKKKIETLGAAPHPPGCKKLKGQSDAADEVYRVRSGDYRILYVVRDNAKQIVILDIGHRKDVYR</sequence>
<dbReference type="PANTHER" id="PTHR38813">
    <property type="match status" value="1"/>
</dbReference>
<evidence type="ECO:0000313" key="2">
    <source>
        <dbReference type="EMBL" id="ACG79934.1"/>
    </source>
</evidence>
<dbReference type="STRING" id="450851.PHZ_c3525"/>
<dbReference type="HOGENOM" id="CLU_155761_3_0_5"/>
<dbReference type="AlphaFoldDB" id="B4RD02"/>
<keyword evidence="1" id="KW-1277">Toxin-antitoxin system</keyword>
<protein>
    <submittedName>
        <fullName evidence="2">Cytotoxic translational repressor of toxic-antitoxic stability system</fullName>
    </submittedName>
</protein>
<dbReference type="PANTHER" id="PTHR38813:SF1">
    <property type="entry name" value="TOXIN RELE1-RELATED"/>
    <property type="match status" value="1"/>
</dbReference>
<dbReference type="OrthoDB" id="5570653at2"/>
<dbReference type="InterPro" id="IPR007712">
    <property type="entry name" value="RelE/ParE_toxin"/>
</dbReference>
<reference evidence="2 3" key="1">
    <citation type="journal article" date="2008" name="BMC Genomics">
        <title>Complete genome of Phenylobacterium zucineum - a novel facultative intracellular bacterium isolated from human erythroleukemia cell line K562.</title>
        <authorList>
            <person name="Luo Y."/>
            <person name="Xu X."/>
            <person name="Ding Z."/>
            <person name="Liu Z."/>
            <person name="Zhang B."/>
            <person name="Yan Z."/>
            <person name="Sun J."/>
            <person name="Hu S."/>
            <person name="Hu X."/>
        </authorList>
    </citation>
    <scope>NUCLEOTIDE SEQUENCE [LARGE SCALE GENOMIC DNA]</scope>
    <source>
        <strain evidence="2 3">HLK1</strain>
    </source>
</reference>
<dbReference type="Gene3D" id="3.30.2310.20">
    <property type="entry name" value="RelE-like"/>
    <property type="match status" value="1"/>
</dbReference>
<dbReference type="EMBL" id="CP000747">
    <property type="protein sequence ID" value="ACG79934.1"/>
    <property type="molecule type" value="Genomic_DNA"/>
</dbReference>
<dbReference type="eggNOG" id="COG2026">
    <property type="taxonomic scope" value="Bacteria"/>
</dbReference>
<keyword evidence="3" id="KW-1185">Reference proteome</keyword>